<dbReference type="NCBIfam" id="TIGR00231">
    <property type="entry name" value="small_GTP"/>
    <property type="match status" value="1"/>
</dbReference>
<dbReference type="PANTHER" id="PTHR47977">
    <property type="entry name" value="RAS-RELATED PROTEIN RAB"/>
    <property type="match status" value="1"/>
</dbReference>
<dbReference type="OrthoDB" id="9989112at2759"/>
<comment type="caution">
    <text evidence="6">The sequence shown here is derived from an EMBL/GenBank/DDBJ whole genome shotgun (WGS) entry which is preliminary data.</text>
</comment>
<dbReference type="SUPFAM" id="SSF52540">
    <property type="entry name" value="P-loop containing nucleoside triphosphate hydrolases"/>
    <property type="match status" value="1"/>
</dbReference>
<dbReference type="Proteomes" id="UP000237246">
    <property type="component" value="Unassembled WGS sequence"/>
</dbReference>
<dbReference type="SMART" id="SM00173">
    <property type="entry name" value="RAS"/>
    <property type="match status" value="1"/>
</dbReference>
<organism evidence="6 7">
    <name type="scientific">Bambusicola thoracicus</name>
    <name type="common">Chinese bamboo-partridge</name>
    <name type="synonym">Perdix thoracica</name>
    <dbReference type="NCBI Taxonomy" id="9083"/>
    <lineage>
        <taxon>Eukaryota</taxon>
        <taxon>Metazoa</taxon>
        <taxon>Chordata</taxon>
        <taxon>Craniata</taxon>
        <taxon>Vertebrata</taxon>
        <taxon>Euteleostomi</taxon>
        <taxon>Archelosauria</taxon>
        <taxon>Archosauria</taxon>
        <taxon>Dinosauria</taxon>
        <taxon>Saurischia</taxon>
        <taxon>Theropoda</taxon>
        <taxon>Coelurosauria</taxon>
        <taxon>Aves</taxon>
        <taxon>Neognathae</taxon>
        <taxon>Galloanserae</taxon>
        <taxon>Galliformes</taxon>
        <taxon>Phasianidae</taxon>
        <taxon>Perdicinae</taxon>
        <taxon>Bambusicola</taxon>
    </lineage>
</organism>
<dbReference type="PROSITE" id="PS51419">
    <property type="entry name" value="RAB"/>
    <property type="match status" value="1"/>
</dbReference>
<evidence type="ECO:0000256" key="3">
    <source>
        <dbReference type="ARBA" id="ARBA00022741"/>
    </source>
</evidence>
<dbReference type="GO" id="GO:0005525">
    <property type="term" value="F:GTP binding"/>
    <property type="evidence" value="ECO:0007669"/>
    <property type="project" value="UniProtKB-KW"/>
</dbReference>
<dbReference type="SMART" id="SM00176">
    <property type="entry name" value="RAN"/>
    <property type="match status" value="1"/>
</dbReference>
<keyword evidence="3" id="KW-0547">Nucleotide-binding</keyword>
<dbReference type="PROSITE" id="PS51421">
    <property type="entry name" value="RAS"/>
    <property type="match status" value="1"/>
</dbReference>
<dbReference type="InterPro" id="IPR050227">
    <property type="entry name" value="Rab"/>
</dbReference>
<dbReference type="AlphaFoldDB" id="A0A2P4T750"/>
<reference evidence="6 7" key="1">
    <citation type="submission" date="2018-01" db="EMBL/GenBank/DDBJ databases">
        <title>Comparison of the Chinese Bamboo Partridge and Red Junglefowl genome sequences highlights the importance of demography in genome evolution.</title>
        <authorList>
            <person name="Tiley G.P."/>
            <person name="Kimball R.T."/>
            <person name="Braun E.L."/>
            <person name="Burleigh J.G."/>
        </authorList>
    </citation>
    <scope>NUCLEOTIDE SEQUENCE [LARGE SCALE GENOMIC DNA]</scope>
    <source>
        <strain evidence="6">RTK389</strain>
        <tissue evidence="6">Blood</tissue>
    </source>
</reference>
<evidence type="ECO:0000256" key="5">
    <source>
        <dbReference type="ARBA" id="ARBA00023134"/>
    </source>
</evidence>
<proteinExistence type="predicted"/>
<evidence type="ECO:0000313" key="7">
    <source>
        <dbReference type="Proteomes" id="UP000237246"/>
    </source>
</evidence>
<keyword evidence="7" id="KW-1185">Reference proteome</keyword>
<gene>
    <name evidence="6" type="ORF">CIB84_004072</name>
</gene>
<evidence type="ECO:0008006" key="8">
    <source>
        <dbReference type="Google" id="ProtNLM"/>
    </source>
</evidence>
<protein>
    <recommendedName>
        <fullName evidence="8">SOCS box domain-containing protein</fullName>
    </recommendedName>
</protein>
<keyword evidence="2" id="KW-0963">Cytoplasm</keyword>
<dbReference type="PRINTS" id="PR00449">
    <property type="entry name" value="RASTRNSFRMNG"/>
</dbReference>
<dbReference type="GO" id="GO:0003924">
    <property type="term" value="F:GTPase activity"/>
    <property type="evidence" value="ECO:0007669"/>
    <property type="project" value="InterPro"/>
</dbReference>
<dbReference type="Pfam" id="PF00071">
    <property type="entry name" value="Ras"/>
    <property type="match status" value="1"/>
</dbReference>
<dbReference type="SMART" id="SM00175">
    <property type="entry name" value="RAB"/>
    <property type="match status" value="1"/>
</dbReference>
<evidence type="ECO:0000256" key="2">
    <source>
        <dbReference type="ARBA" id="ARBA00022490"/>
    </source>
</evidence>
<dbReference type="InterPro" id="IPR005225">
    <property type="entry name" value="Small_GTP-bd"/>
</dbReference>
<comment type="subcellular location">
    <subcellularLocation>
        <location evidence="1">Cytoplasm</location>
    </subcellularLocation>
</comment>
<sequence length="305" mass="34051">QLASADLPVTFPVDMAMEEPNRKSCKYFSGNGAWLKTGEGGSTNFAEENRDQESVRAVRADAERLKMALKSDADCRKNADGLDDAPLSPRGQPVGTETRLQVLEPTTCSPDRIFKVVFVGNSGVGKSSFIHRFCYDRFFTDLNATIGIDYQVKSLMVDNTQVALQLWDTAGQERFRSITKQYFRKADGILVMYDITAECSFMAVRNWMSSVQEGIEDGAVVFLLGNKMDTAGRETRSVPKMEGERLAKEYKAVFYECSALTGYNIMEPMLHMARLVMGAVGLGYFPSCRSLVGSPREWARRNVRC</sequence>
<dbReference type="GO" id="GO:0005737">
    <property type="term" value="C:cytoplasm"/>
    <property type="evidence" value="ECO:0007669"/>
    <property type="project" value="UniProtKB-SubCell"/>
</dbReference>
<dbReference type="InterPro" id="IPR027417">
    <property type="entry name" value="P-loop_NTPase"/>
</dbReference>
<dbReference type="CDD" id="cd00154">
    <property type="entry name" value="Rab"/>
    <property type="match status" value="1"/>
</dbReference>
<dbReference type="SMART" id="SM00174">
    <property type="entry name" value="RHO"/>
    <property type="match status" value="1"/>
</dbReference>
<accession>A0A2P4T750</accession>
<dbReference type="InterPro" id="IPR001806">
    <property type="entry name" value="Small_GTPase"/>
</dbReference>
<evidence type="ECO:0000256" key="4">
    <source>
        <dbReference type="ARBA" id="ARBA00023054"/>
    </source>
</evidence>
<keyword evidence="4" id="KW-0175">Coiled coil</keyword>
<evidence type="ECO:0000313" key="6">
    <source>
        <dbReference type="EMBL" id="POI32176.1"/>
    </source>
</evidence>
<feature type="non-terminal residue" evidence="6">
    <location>
        <position position="1"/>
    </location>
</feature>
<dbReference type="FunFam" id="3.40.50.300:FF:001348">
    <property type="entry name" value="Ras and EF-hand domain-containing protein"/>
    <property type="match status" value="1"/>
</dbReference>
<dbReference type="Gene3D" id="3.40.50.300">
    <property type="entry name" value="P-loop containing nucleotide triphosphate hydrolases"/>
    <property type="match status" value="1"/>
</dbReference>
<evidence type="ECO:0000256" key="1">
    <source>
        <dbReference type="ARBA" id="ARBA00004496"/>
    </source>
</evidence>
<dbReference type="EMBL" id="PPHD01006485">
    <property type="protein sequence ID" value="POI32176.1"/>
    <property type="molecule type" value="Genomic_DNA"/>
</dbReference>
<name>A0A2P4T750_BAMTH</name>
<keyword evidence="5" id="KW-0342">GTP-binding</keyword>